<reference evidence="7 8" key="2">
    <citation type="submission" date="2010-03" db="EMBL/GenBank/DDBJ databases">
        <authorList>
            <person name="Pajon A."/>
        </authorList>
    </citation>
    <scope>NUCLEOTIDE SEQUENCE [LARGE SCALE GENOMIC DNA]</scope>
    <source>
        <strain evidence="7 8">SGP1</strain>
    </source>
</reference>
<keyword evidence="7" id="KW-0966">Cell projection</keyword>
<dbReference type="InterPro" id="IPR046358">
    <property type="entry name" value="Flagellin_C"/>
</dbReference>
<dbReference type="EMBL" id="FP929056">
    <property type="protein sequence ID" value="CBL28936.1"/>
    <property type="molecule type" value="Genomic_DNA"/>
</dbReference>
<dbReference type="GO" id="GO:0005198">
    <property type="term" value="F:structural molecule activity"/>
    <property type="evidence" value="ECO:0007669"/>
    <property type="project" value="UniProtKB-UniRule"/>
</dbReference>
<comment type="subcellular location">
    <subcellularLocation>
        <location evidence="4">Secreted</location>
    </subcellularLocation>
    <subcellularLocation>
        <location evidence="4">Bacterial flagellum</location>
    </subcellularLocation>
</comment>
<evidence type="ECO:0000313" key="7">
    <source>
        <dbReference type="EMBL" id="CBL28936.1"/>
    </source>
</evidence>
<dbReference type="PANTHER" id="PTHR42792:SF2">
    <property type="entry name" value="FLAGELLIN"/>
    <property type="match status" value="1"/>
</dbReference>
<comment type="function">
    <text evidence="4">Flagellin is the subunit protein which polymerizes to form the filaments of bacterial flagella.</text>
</comment>
<name>A0AB94IYS1_9BACT</name>
<dbReference type="PANTHER" id="PTHR42792">
    <property type="entry name" value="FLAGELLIN"/>
    <property type="match status" value="1"/>
</dbReference>
<dbReference type="Gene3D" id="3.30.70.2120">
    <property type="match status" value="1"/>
</dbReference>
<evidence type="ECO:0000256" key="1">
    <source>
        <dbReference type="ARBA" id="ARBA00005709"/>
    </source>
</evidence>
<protein>
    <recommendedName>
        <fullName evidence="4">Flagellin</fullName>
    </recommendedName>
</protein>
<keyword evidence="2 4" id="KW-0964">Secreted</keyword>
<keyword evidence="7" id="KW-0969">Cilium</keyword>
<dbReference type="AlphaFoldDB" id="A0AB94IYS1"/>
<gene>
    <name evidence="7" type="ORF">SY1_22410</name>
</gene>
<dbReference type="PRINTS" id="PR00207">
    <property type="entry name" value="FLAGELLIN"/>
</dbReference>
<dbReference type="GO" id="GO:0009288">
    <property type="term" value="C:bacterial-type flagellum"/>
    <property type="evidence" value="ECO:0007669"/>
    <property type="project" value="UniProtKB-SubCell"/>
</dbReference>
<comment type="similarity">
    <text evidence="1 4">Belongs to the bacterial flagellin family.</text>
</comment>
<evidence type="ECO:0000256" key="3">
    <source>
        <dbReference type="ARBA" id="ARBA00023143"/>
    </source>
</evidence>
<keyword evidence="8" id="KW-1185">Reference proteome</keyword>
<dbReference type="Pfam" id="PF00700">
    <property type="entry name" value="Flagellin_C"/>
    <property type="match status" value="1"/>
</dbReference>
<dbReference type="Gene3D" id="1.20.1330.10">
    <property type="entry name" value="f41 fragment of flagellin, N-terminal domain"/>
    <property type="match status" value="2"/>
</dbReference>
<dbReference type="SUPFAM" id="SSF64518">
    <property type="entry name" value="Phase 1 flagellin"/>
    <property type="match status" value="1"/>
</dbReference>
<keyword evidence="3 4" id="KW-0975">Bacterial flagellum</keyword>
<evidence type="ECO:0000256" key="4">
    <source>
        <dbReference type="RuleBase" id="RU362073"/>
    </source>
</evidence>
<dbReference type="Gene3D" id="6.10.10.10">
    <property type="entry name" value="Flagellar export chaperone, C-terminal domain"/>
    <property type="match status" value="1"/>
</dbReference>
<dbReference type="Pfam" id="PF00669">
    <property type="entry name" value="Flagellin_N"/>
    <property type="match status" value="1"/>
</dbReference>
<dbReference type="InterPro" id="IPR042187">
    <property type="entry name" value="Flagellin_C_sub2"/>
</dbReference>
<dbReference type="Proteomes" id="UP000008957">
    <property type="component" value="Chromosome"/>
</dbReference>
<dbReference type="Pfam" id="PF07196">
    <property type="entry name" value="Flagellin_IN"/>
    <property type="match status" value="1"/>
</dbReference>
<evidence type="ECO:0000256" key="2">
    <source>
        <dbReference type="ARBA" id="ARBA00022525"/>
    </source>
</evidence>
<proteinExistence type="inferred from homology"/>
<dbReference type="InterPro" id="IPR001492">
    <property type="entry name" value="Flagellin"/>
</dbReference>
<dbReference type="KEGG" id="sbr:SY1_22410"/>
<dbReference type="GO" id="GO:0005576">
    <property type="term" value="C:extracellular region"/>
    <property type="evidence" value="ECO:0007669"/>
    <property type="project" value="UniProtKB-SubCell"/>
</dbReference>
<dbReference type="InterPro" id="IPR001029">
    <property type="entry name" value="Flagellin_N"/>
</dbReference>
<feature type="domain" description="Flagellin N-terminal" evidence="5">
    <location>
        <begin position="3"/>
        <end position="140"/>
    </location>
</feature>
<evidence type="ECO:0000259" key="5">
    <source>
        <dbReference type="Pfam" id="PF00669"/>
    </source>
</evidence>
<dbReference type="RefSeq" id="WP_015557082.1">
    <property type="nucleotide sequence ID" value="NC_021038.1"/>
</dbReference>
<feature type="domain" description="Flagellin C-terminal" evidence="6">
    <location>
        <begin position="811"/>
        <end position="896"/>
    </location>
</feature>
<reference evidence="8" key="1">
    <citation type="submission" date="2010-03" db="EMBL/GenBank/DDBJ databases">
        <title>The genome sequence of Synergistetes sp. SGP1.</title>
        <authorList>
            <consortium name="metaHIT consortium -- http://www.metahit.eu/"/>
            <person name="Pajon A."/>
            <person name="Turner K."/>
            <person name="Parkhill J."/>
            <person name="Wade W."/>
            <person name="Vartoukian S."/>
        </authorList>
    </citation>
    <scope>NUCLEOTIDE SEQUENCE [LARGE SCALE GENOMIC DNA]</scope>
    <source>
        <strain evidence="8">SGP1</strain>
    </source>
</reference>
<organism evidence="7 8">
    <name type="scientific">Fretibacterium fastidiosum</name>
    <dbReference type="NCBI Taxonomy" id="651822"/>
    <lineage>
        <taxon>Bacteria</taxon>
        <taxon>Thermotogati</taxon>
        <taxon>Synergistota</taxon>
        <taxon>Synergistia</taxon>
        <taxon>Synergistales</taxon>
        <taxon>Aminobacteriaceae</taxon>
        <taxon>Fretibacterium</taxon>
    </lineage>
</organism>
<evidence type="ECO:0000259" key="6">
    <source>
        <dbReference type="Pfam" id="PF00700"/>
    </source>
</evidence>
<dbReference type="InterPro" id="IPR010810">
    <property type="entry name" value="Flagellin_hook_IN_motif"/>
</dbReference>
<accession>A0AB94IYS1</accession>
<keyword evidence="7" id="KW-0282">Flagellum</keyword>
<sequence length="898" mass="95310">MRIYHNVPALFAYNALNNTNRSLQKSIQTLSTGLRINSAADDAAGLAISEKMRAQISGMNMAIRNAEDGVSMLQTAEGALASTHSILQRMRELAVQAANDTLTQQDREYIQLEVDQLKDEINRISTATQFNNKKLLDGTSAGIWSSTDLATKAYIRGSLREIDQFGQKSAFEGNYKISITATPGQAEAKKTDIFRIKHPNVTMGVSLNDKAGASALRVDNLPAGTYTMRTLNTAANSDIAKTGSYGIPADLYTHKLESRVVQAGAAGTAGNIEDYNGKTLTVELDGVSKTITFATTATTTVADFLAQINAGLPEGVKATEAGGKITLTYTGPKSTTGILKVSGTSITPVGGGGEPKAALFATAASAAPTGPVPPLNAEMGATPANLTGNASVLLEVVSVNEKAKSVTFKGTANILMEDGTVKNVVKDNIVMSEGTPIDLKDLGLGTDSLKMTLNAAAGFKVGGKIVYNVTKKAAANAQTVEIEGQQTETWPYKWGGSVSDATLKFGLDAEKVKEKELHFRNFYLNDKNGTVYEGDIVLTTNKTAMTADKTLATFEAAYVGQVAKSDVKLRDLEKFWTTQGVFMLTDPQTITISQGDGKSTKITLHATDTLGELRSKLNDAIANGLGQARFAVSNANDFVTFVGKGTEKDYGLETVPGTFIIRSLVAGAAGRLSFSGNEDLVNALSLNVVQEAKENSFTASVYDAHTGATIASNVKVSGNQLIGVIHKNVDVEFDPMANIKVTWNENLRNFVLSADGTPYETVLHIVDNSTIFQVGANEGEDLAIDIGNMGANALGVTRVIVTDRGSATRAITILDTAIGKVSTQRAKIGAYQNSLEHTVSNLTTTSTNLTAAESRIRDADMAKAMMEFVKLQVLNQSGTSMLAQANQLPQNVLSLLRS</sequence>
<evidence type="ECO:0000313" key="8">
    <source>
        <dbReference type="Proteomes" id="UP000008957"/>
    </source>
</evidence>